<dbReference type="PANTHER" id="PTHR10429">
    <property type="entry name" value="DNA-3-METHYLADENINE GLYCOSYLASE"/>
    <property type="match status" value="1"/>
</dbReference>
<evidence type="ECO:0000256" key="4">
    <source>
        <dbReference type="ARBA" id="ARBA00023204"/>
    </source>
</evidence>
<dbReference type="EMBL" id="PRDM01000003">
    <property type="protein sequence ID" value="MBE8725973.1"/>
    <property type="molecule type" value="Genomic_DNA"/>
</dbReference>
<dbReference type="Gene3D" id="3.10.300.10">
    <property type="entry name" value="Methylpurine-DNA glycosylase (MPG)"/>
    <property type="match status" value="1"/>
</dbReference>
<evidence type="ECO:0000256" key="5">
    <source>
        <dbReference type="HAMAP-Rule" id="MF_00527"/>
    </source>
</evidence>
<keyword evidence="4 5" id="KW-0234">DNA repair</keyword>
<dbReference type="PANTHER" id="PTHR10429:SF0">
    <property type="entry name" value="DNA-3-METHYLADENINE GLYCOSYLASE"/>
    <property type="match status" value="1"/>
</dbReference>
<keyword evidence="2 5" id="KW-0227">DNA damage</keyword>
<reference evidence="6 7" key="1">
    <citation type="submission" date="2018-07" db="EMBL/GenBank/DDBJ databases">
        <title>Genome assembly of strain KB82.</title>
        <authorList>
            <person name="Kukolya J."/>
            <person name="Horvath B."/>
            <person name="Nagy I."/>
            <person name="Toth A."/>
        </authorList>
    </citation>
    <scope>NUCLEOTIDE SEQUENCE [LARGE SCALE GENOMIC DNA]</scope>
    <source>
        <strain evidence="6 7">Kb82</strain>
    </source>
</reference>
<dbReference type="HAMAP" id="MF_00527">
    <property type="entry name" value="3MGH"/>
    <property type="match status" value="1"/>
</dbReference>
<evidence type="ECO:0000256" key="1">
    <source>
        <dbReference type="ARBA" id="ARBA00009232"/>
    </source>
</evidence>
<evidence type="ECO:0000256" key="3">
    <source>
        <dbReference type="ARBA" id="ARBA00022801"/>
    </source>
</evidence>
<dbReference type="InterPro" id="IPR036995">
    <property type="entry name" value="MPG_sf"/>
</dbReference>
<comment type="caution">
    <text evidence="6">The sequence shown here is derived from an EMBL/GenBank/DDBJ whole genome shotgun (WGS) entry which is preliminary data.</text>
</comment>
<name>A0ABR9TKS8_9FLAO</name>
<dbReference type="InterPro" id="IPR003180">
    <property type="entry name" value="MPG"/>
</dbReference>
<dbReference type="Pfam" id="PF02245">
    <property type="entry name" value="Pur_DNA_glyco"/>
    <property type="match status" value="1"/>
</dbReference>
<proteinExistence type="inferred from homology"/>
<protein>
    <recommendedName>
        <fullName evidence="5">Putative 3-methyladenine DNA glycosylase</fullName>
        <ecNumber evidence="5">3.2.2.-</ecNumber>
    </recommendedName>
</protein>
<dbReference type="InterPro" id="IPR011034">
    <property type="entry name" value="Formyl_transferase-like_C_sf"/>
</dbReference>
<evidence type="ECO:0000256" key="2">
    <source>
        <dbReference type="ARBA" id="ARBA00022763"/>
    </source>
</evidence>
<evidence type="ECO:0000313" key="7">
    <source>
        <dbReference type="Proteomes" id="UP000640614"/>
    </source>
</evidence>
<accession>A0ABR9TKS8</accession>
<dbReference type="RefSeq" id="WP_194139178.1">
    <property type="nucleotide sequence ID" value="NZ_PRDM01000003.1"/>
</dbReference>
<keyword evidence="3 5" id="KW-0378">Hydrolase</keyword>
<gene>
    <name evidence="6" type="ORF">C4F50_13620</name>
</gene>
<comment type="similarity">
    <text evidence="1 5">Belongs to the DNA glycosylase MPG family.</text>
</comment>
<evidence type="ECO:0000313" key="6">
    <source>
        <dbReference type="EMBL" id="MBE8725973.1"/>
    </source>
</evidence>
<organism evidence="6 7">
    <name type="scientific">Flavobacterium hungaricum</name>
    <dbReference type="NCBI Taxonomy" id="2082725"/>
    <lineage>
        <taxon>Bacteria</taxon>
        <taxon>Pseudomonadati</taxon>
        <taxon>Bacteroidota</taxon>
        <taxon>Flavobacteriia</taxon>
        <taxon>Flavobacteriales</taxon>
        <taxon>Flavobacteriaceae</taxon>
        <taxon>Flavobacterium</taxon>
    </lineage>
</organism>
<dbReference type="NCBIfam" id="TIGR00567">
    <property type="entry name" value="3mg"/>
    <property type="match status" value="1"/>
</dbReference>
<dbReference type="EC" id="3.2.2.-" evidence="5"/>
<dbReference type="Proteomes" id="UP000640614">
    <property type="component" value="Unassembled WGS sequence"/>
</dbReference>
<sequence>MKNPNNFTPVTLPFSYYQNPDVLFVAKDLLGKVLYTRINGKQTAGIIVETEAYMGEVDKASHAYGGRRTNRTETLYSDGGISYVYLCYGIHYLFNIVTASEGVPHAVLIRAVEPFDGLEDIENRRSLSAVNSRISSGPGSAAKALGIDSSFNKKELDGDEIWVEDHGFRYTDEQIASVPRVGVDYAGDHALLPWRYFIKDNKYVSKPNKYEK</sequence>
<keyword evidence="7" id="KW-1185">Reference proteome</keyword>
<dbReference type="CDD" id="cd00540">
    <property type="entry name" value="AAG"/>
    <property type="match status" value="1"/>
</dbReference>
<dbReference type="SUPFAM" id="SSF50486">
    <property type="entry name" value="FMT C-terminal domain-like"/>
    <property type="match status" value="1"/>
</dbReference>